<accession>K7LMV6</accession>
<evidence type="ECO:0000313" key="3">
    <source>
        <dbReference type="EnsemblPlants" id="KRH28143"/>
    </source>
</evidence>
<keyword evidence="1" id="KW-0812">Transmembrane</keyword>
<evidence type="ECO:0000256" key="1">
    <source>
        <dbReference type="SAM" id="Phobius"/>
    </source>
</evidence>
<gene>
    <name evidence="2" type="ORF">GLYMA_11G034800</name>
</gene>
<dbReference type="EnsemblPlants" id="KRH28143">
    <property type="protein sequence ID" value="KRH28143"/>
    <property type="gene ID" value="GLYMA_11G034800"/>
</dbReference>
<dbReference type="PaxDb" id="3847-GLYMA11G03760.1"/>
<keyword evidence="1" id="KW-1133">Transmembrane helix</keyword>
<dbReference type="AlphaFoldDB" id="K7LMV6"/>
<reference evidence="3" key="2">
    <citation type="submission" date="2018-02" db="UniProtKB">
        <authorList>
            <consortium name="EnsemblPlants"/>
        </authorList>
    </citation>
    <scope>IDENTIFICATION</scope>
    <source>
        <strain evidence="3">Williams 82</strain>
    </source>
</reference>
<name>K7LMV6_SOYBN</name>
<reference evidence="2 3" key="1">
    <citation type="journal article" date="2010" name="Nature">
        <title>Genome sequence of the palaeopolyploid soybean.</title>
        <authorList>
            <person name="Schmutz J."/>
            <person name="Cannon S.B."/>
            <person name="Schlueter J."/>
            <person name="Ma J."/>
            <person name="Mitros T."/>
            <person name="Nelson W."/>
            <person name="Hyten D.L."/>
            <person name="Song Q."/>
            <person name="Thelen J.J."/>
            <person name="Cheng J."/>
            <person name="Xu D."/>
            <person name="Hellsten U."/>
            <person name="May G.D."/>
            <person name="Yu Y."/>
            <person name="Sakurai T."/>
            <person name="Umezawa T."/>
            <person name="Bhattacharyya M.K."/>
            <person name="Sandhu D."/>
            <person name="Valliyodan B."/>
            <person name="Lindquist E."/>
            <person name="Peto M."/>
            <person name="Grant D."/>
            <person name="Shu S."/>
            <person name="Goodstein D."/>
            <person name="Barry K."/>
            <person name="Futrell-Griggs M."/>
            <person name="Abernathy B."/>
            <person name="Du J."/>
            <person name="Tian Z."/>
            <person name="Zhu L."/>
            <person name="Gill N."/>
            <person name="Joshi T."/>
            <person name="Libault M."/>
            <person name="Sethuraman A."/>
            <person name="Zhang X.-C."/>
            <person name="Shinozaki K."/>
            <person name="Nguyen H.T."/>
            <person name="Wing R.A."/>
            <person name="Cregan P."/>
            <person name="Specht J."/>
            <person name="Grimwood J."/>
            <person name="Rokhsar D."/>
            <person name="Stacey G."/>
            <person name="Shoemaker R.C."/>
            <person name="Jackson S.A."/>
        </authorList>
    </citation>
    <scope>NUCLEOTIDE SEQUENCE</scope>
    <source>
        <strain evidence="3">cv. Williams 82</strain>
        <tissue evidence="2">Callus</tissue>
    </source>
</reference>
<protein>
    <submittedName>
        <fullName evidence="2 3">Uncharacterized protein</fullName>
    </submittedName>
</protein>
<evidence type="ECO:0000313" key="4">
    <source>
        <dbReference type="Proteomes" id="UP000008827"/>
    </source>
</evidence>
<dbReference type="Proteomes" id="UP000008827">
    <property type="component" value="Chromosome 11"/>
</dbReference>
<organism evidence="2">
    <name type="scientific">Glycine max</name>
    <name type="common">Soybean</name>
    <name type="synonym">Glycine hispida</name>
    <dbReference type="NCBI Taxonomy" id="3847"/>
    <lineage>
        <taxon>Eukaryota</taxon>
        <taxon>Viridiplantae</taxon>
        <taxon>Streptophyta</taxon>
        <taxon>Embryophyta</taxon>
        <taxon>Tracheophyta</taxon>
        <taxon>Spermatophyta</taxon>
        <taxon>Magnoliopsida</taxon>
        <taxon>eudicotyledons</taxon>
        <taxon>Gunneridae</taxon>
        <taxon>Pentapetalae</taxon>
        <taxon>rosids</taxon>
        <taxon>fabids</taxon>
        <taxon>Fabales</taxon>
        <taxon>Fabaceae</taxon>
        <taxon>Papilionoideae</taxon>
        <taxon>50 kb inversion clade</taxon>
        <taxon>NPAAA clade</taxon>
        <taxon>indigoferoid/millettioid clade</taxon>
        <taxon>Phaseoleae</taxon>
        <taxon>Glycine</taxon>
        <taxon>Glycine subgen. Soja</taxon>
    </lineage>
</organism>
<proteinExistence type="predicted"/>
<keyword evidence="4" id="KW-1185">Reference proteome</keyword>
<reference evidence="2" key="3">
    <citation type="submission" date="2018-07" db="EMBL/GenBank/DDBJ databases">
        <title>WGS assembly of Glycine max.</title>
        <authorList>
            <person name="Schmutz J."/>
            <person name="Cannon S."/>
            <person name="Schlueter J."/>
            <person name="Ma J."/>
            <person name="Mitros T."/>
            <person name="Nelson W."/>
            <person name="Hyten D."/>
            <person name="Song Q."/>
            <person name="Thelen J."/>
            <person name="Cheng J."/>
            <person name="Xu D."/>
            <person name="Hellsten U."/>
            <person name="May G."/>
            <person name="Yu Y."/>
            <person name="Sakurai T."/>
            <person name="Umezawa T."/>
            <person name="Bhattacharyya M."/>
            <person name="Sandhu D."/>
            <person name="Valliyodan B."/>
            <person name="Lindquist E."/>
            <person name="Peto M."/>
            <person name="Grant D."/>
            <person name="Shu S."/>
            <person name="Goodstein D."/>
            <person name="Barry K."/>
            <person name="Futrell-Griggs M."/>
            <person name="Abernathy B."/>
            <person name="Du J."/>
            <person name="Tian Z."/>
            <person name="Zhu L."/>
            <person name="Gill N."/>
            <person name="Joshi T."/>
            <person name="Libault M."/>
            <person name="Sethuraman A."/>
            <person name="Zhang X."/>
            <person name="Shinozaki K."/>
            <person name="Nguyen H."/>
            <person name="Wing R."/>
            <person name="Cregan P."/>
            <person name="Specht J."/>
            <person name="Grimwood J."/>
            <person name="Rokhsar D."/>
            <person name="Stacey G."/>
            <person name="Shoemaker R."/>
            <person name="Jackson S."/>
        </authorList>
    </citation>
    <scope>NUCLEOTIDE SEQUENCE</scope>
    <source>
        <tissue evidence="2">Callus</tissue>
    </source>
</reference>
<feature type="transmembrane region" description="Helical" evidence="1">
    <location>
        <begin position="20"/>
        <end position="39"/>
    </location>
</feature>
<evidence type="ECO:0000313" key="2">
    <source>
        <dbReference type="EMBL" id="KRH28143.1"/>
    </source>
</evidence>
<dbReference type="EMBL" id="CM000844">
    <property type="protein sequence ID" value="KRH28143.1"/>
    <property type="molecule type" value="Genomic_DNA"/>
</dbReference>
<dbReference type="HOGENOM" id="CLU_2836265_0_0_1"/>
<dbReference type="InParanoid" id="K7LMV6"/>
<sequence length="66" mass="7720">MQKLKQEKEHRHLFANLSQLGCLCYCAPFFVCFLIDGSIDWNHGFISSADTFTWPMILFLCLPFVF</sequence>
<keyword evidence="1" id="KW-0472">Membrane</keyword>
<dbReference type="Gramene" id="KRH28143">
    <property type="protein sequence ID" value="KRH28143"/>
    <property type="gene ID" value="GLYMA_11G034800"/>
</dbReference>